<protein>
    <recommendedName>
        <fullName evidence="3">bis(5'-nucleosyl)-tetraphosphatase (symmetrical)</fullName>
        <ecNumber evidence="3">3.6.1.41</ecNumber>
    </recommendedName>
    <alternativeName>
        <fullName evidence="6">Ap4A hydrolase</fullName>
    </alternativeName>
    <alternativeName>
        <fullName evidence="5">Diadenosine 5',5'''-P1,P4-tetraphosphate pyrophosphohydrolase</fullName>
    </alternativeName>
    <alternativeName>
        <fullName evidence="7">Diadenosine tetraphosphatase</fullName>
    </alternativeName>
</protein>
<dbReference type="PANTHER" id="PTHR42850:SF11">
    <property type="entry name" value="BIS(5'-NUCLEOSYL)-TETRAPHOSPHATASE [SYMMETRICAL]"/>
    <property type="match status" value="1"/>
</dbReference>
<dbReference type="FunCoup" id="Q0F2D8">
    <property type="interactions" value="164"/>
</dbReference>
<feature type="domain" description="Calcineurin-like phosphoesterase" evidence="10">
    <location>
        <begin position="1"/>
        <end position="136"/>
    </location>
</feature>
<feature type="compositionally biased region" description="Basic and acidic residues" evidence="9">
    <location>
        <begin position="302"/>
        <end position="325"/>
    </location>
</feature>
<dbReference type="InterPro" id="IPR050126">
    <property type="entry name" value="Ap4A_hydrolase"/>
</dbReference>
<evidence type="ECO:0000256" key="9">
    <source>
        <dbReference type="SAM" id="MobiDB-lite"/>
    </source>
</evidence>
<dbReference type="NCBIfam" id="NF001204">
    <property type="entry name" value="PRK00166.1"/>
    <property type="match status" value="1"/>
</dbReference>
<feature type="region of interest" description="Disordered" evidence="9">
    <location>
        <begin position="302"/>
        <end position="347"/>
    </location>
</feature>
<dbReference type="GO" id="GO:0016791">
    <property type="term" value="F:phosphatase activity"/>
    <property type="evidence" value="ECO:0007669"/>
    <property type="project" value="TreeGrafter"/>
</dbReference>
<evidence type="ECO:0000256" key="4">
    <source>
        <dbReference type="ARBA" id="ARBA00022801"/>
    </source>
</evidence>
<dbReference type="EC" id="3.6.1.41" evidence="3"/>
<dbReference type="EMBL" id="AATS01000002">
    <property type="protein sequence ID" value="EAU55612.1"/>
    <property type="molecule type" value="Genomic_DNA"/>
</dbReference>
<evidence type="ECO:0000313" key="11">
    <source>
        <dbReference type="EMBL" id="EAU55612.1"/>
    </source>
</evidence>
<reference evidence="11 12" key="1">
    <citation type="submission" date="2006-09" db="EMBL/GenBank/DDBJ databases">
        <authorList>
            <person name="Emerson D."/>
            <person name="Ferriera S."/>
            <person name="Johnson J."/>
            <person name="Kravitz S."/>
            <person name="Halpern A."/>
            <person name="Remington K."/>
            <person name="Beeson K."/>
            <person name="Tran B."/>
            <person name="Rogers Y.-H."/>
            <person name="Friedman R."/>
            <person name="Venter J.C."/>
        </authorList>
    </citation>
    <scope>NUCLEOTIDE SEQUENCE [LARGE SCALE GENOMIC DNA]</scope>
    <source>
        <strain evidence="11 12">PV-1</strain>
    </source>
</reference>
<evidence type="ECO:0000313" key="12">
    <source>
        <dbReference type="Proteomes" id="UP000005297"/>
    </source>
</evidence>
<comment type="catalytic activity">
    <reaction evidence="8">
        <text>P(1),P(4)-bis(5'-adenosyl) tetraphosphate + H2O = 2 ADP + 2 H(+)</text>
        <dbReference type="Rhea" id="RHEA:24252"/>
        <dbReference type="ChEBI" id="CHEBI:15377"/>
        <dbReference type="ChEBI" id="CHEBI:15378"/>
        <dbReference type="ChEBI" id="CHEBI:58141"/>
        <dbReference type="ChEBI" id="CHEBI:456216"/>
        <dbReference type="EC" id="3.6.1.41"/>
    </reaction>
</comment>
<evidence type="ECO:0000256" key="1">
    <source>
        <dbReference type="ARBA" id="ARBA00003413"/>
    </source>
</evidence>
<dbReference type="Gene3D" id="3.60.21.10">
    <property type="match status" value="1"/>
</dbReference>
<dbReference type="Pfam" id="PF00149">
    <property type="entry name" value="Metallophos"/>
    <property type="match status" value="1"/>
</dbReference>
<dbReference type="PANTHER" id="PTHR42850">
    <property type="entry name" value="METALLOPHOSPHOESTERASE"/>
    <property type="match status" value="1"/>
</dbReference>
<dbReference type="Proteomes" id="UP000005297">
    <property type="component" value="Unassembled WGS sequence"/>
</dbReference>
<dbReference type="InterPro" id="IPR029052">
    <property type="entry name" value="Metallo-depent_PP-like"/>
</dbReference>
<evidence type="ECO:0000259" key="10">
    <source>
        <dbReference type="Pfam" id="PF00149"/>
    </source>
</evidence>
<dbReference type="STRING" id="314344.AL013_01390"/>
<sequence length="347" mass="38248">MAVYVVGDIQGCYEPLRQLLDNIAFDPAKDTLWCTGDLVNRGPDSLKTLRYLKSLGDACICVLGNHDLHLLELVAGGQPYRRDTLSDVIEAPDCHELIEWLRSRPLLHHDAGLGWCMVHAGLHPRWSLNKAIRRAHAVEANLRGDEWKTFCQQLHHMKFPVSEPAKDDPARALFSTAVFTRTRYCTQDGFFNWNVRTGSSSNKKEKAWFKHNRLAWVDDCNVVYGHWAANGLVAGQPHVLGLDTGCVWGGSLTLARLEKGGCKQIESEQVCAVQAKDAHSQPTVVAGELNDAATFAMMIDETHGSAPETRRHAAEVSAESGREESPESEQVSRVSGGDLPDDQGSSG</sequence>
<dbReference type="AlphaFoldDB" id="Q0F2D8"/>
<evidence type="ECO:0000256" key="7">
    <source>
        <dbReference type="ARBA" id="ARBA00033210"/>
    </source>
</evidence>
<proteinExistence type="inferred from homology"/>
<evidence type="ECO:0000256" key="8">
    <source>
        <dbReference type="ARBA" id="ARBA00049417"/>
    </source>
</evidence>
<organism evidence="11 12">
    <name type="scientific">Mariprofundus ferrooxydans PV-1</name>
    <dbReference type="NCBI Taxonomy" id="314345"/>
    <lineage>
        <taxon>Bacteria</taxon>
        <taxon>Pseudomonadati</taxon>
        <taxon>Pseudomonadota</taxon>
        <taxon>Candidatius Mariprofundia</taxon>
        <taxon>Mariprofundales</taxon>
        <taxon>Mariprofundaceae</taxon>
        <taxon>Mariprofundus</taxon>
    </lineage>
</organism>
<dbReference type="HOGENOM" id="CLU_056184_1_0_0"/>
<dbReference type="InParanoid" id="Q0F2D8"/>
<dbReference type="GO" id="GO:0005737">
    <property type="term" value="C:cytoplasm"/>
    <property type="evidence" value="ECO:0007669"/>
    <property type="project" value="TreeGrafter"/>
</dbReference>
<dbReference type="OrthoDB" id="9807890at2"/>
<keyword evidence="12" id="KW-1185">Reference proteome</keyword>
<dbReference type="SUPFAM" id="SSF56300">
    <property type="entry name" value="Metallo-dependent phosphatases"/>
    <property type="match status" value="1"/>
</dbReference>
<dbReference type="GO" id="GO:0008803">
    <property type="term" value="F:bis(5'-nucleosyl)-tetraphosphatase (symmetrical) activity"/>
    <property type="evidence" value="ECO:0007669"/>
    <property type="project" value="UniProtKB-EC"/>
</dbReference>
<dbReference type="NCBIfam" id="TIGR00668">
    <property type="entry name" value="apaH"/>
    <property type="match status" value="1"/>
</dbReference>
<dbReference type="eggNOG" id="COG0639">
    <property type="taxonomic scope" value="Bacteria"/>
</dbReference>
<dbReference type="InterPro" id="IPR004843">
    <property type="entry name" value="Calcineurin-like_PHP"/>
</dbReference>
<comment type="function">
    <text evidence="1">Hydrolyzes diadenosine 5',5'''-P1,P4-tetraphosphate to yield ADP.</text>
</comment>
<dbReference type="InterPro" id="IPR004617">
    <property type="entry name" value="ApaH"/>
</dbReference>
<accession>Q0F2D8</accession>
<name>Q0F2D8_9PROT</name>
<evidence type="ECO:0000256" key="2">
    <source>
        <dbReference type="ARBA" id="ARBA00005419"/>
    </source>
</evidence>
<dbReference type="GO" id="GO:0110154">
    <property type="term" value="P:RNA decapping"/>
    <property type="evidence" value="ECO:0007669"/>
    <property type="project" value="TreeGrafter"/>
</dbReference>
<evidence type="ECO:0000256" key="6">
    <source>
        <dbReference type="ARBA" id="ARBA00032248"/>
    </source>
</evidence>
<comment type="caution">
    <text evidence="11">The sequence shown here is derived from an EMBL/GenBank/DDBJ whole genome shotgun (WGS) entry which is preliminary data.</text>
</comment>
<evidence type="ECO:0000256" key="5">
    <source>
        <dbReference type="ARBA" id="ARBA00031248"/>
    </source>
</evidence>
<dbReference type="RefSeq" id="WP_009850631.1">
    <property type="nucleotide sequence ID" value="NZ_DS022295.1"/>
</dbReference>
<comment type="similarity">
    <text evidence="2">Belongs to the Ap4A hydrolase family.</text>
</comment>
<keyword evidence="4 11" id="KW-0378">Hydrolase</keyword>
<evidence type="ECO:0000256" key="3">
    <source>
        <dbReference type="ARBA" id="ARBA00012506"/>
    </source>
</evidence>
<gene>
    <name evidence="11" type="primary">apaH</name>
    <name evidence="11" type="ORF">SPV1_01652</name>
</gene>